<dbReference type="InterPro" id="IPR009737">
    <property type="entry name" value="Aim32/Apd1-like"/>
</dbReference>
<keyword evidence="4" id="KW-1185">Reference proteome</keyword>
<dbReference type="Pfam" id="PF06999">
    <property type="entry name" value="Suc_Fer-like"/>
    <property type="match status" value="1"/>
</dbReference>
<dbReference type="Gene3D" id="3.40.30.10">
    <property type="entry name" value="Glutaredoxin"/>
    <property type="match status" value="1"/>
</dbReference>
<dbReference type="InterPro" id="IPR036249">
    <property type="entry name" value="Thioredoxin-like_sf"/>
</dbReference>
<accession>A0A6A6PEG5</accession>
<dbReference type="PANTHER" id="PTHR31902">
    <property type="entry name" value="ACTIN PATCHES DISTAL PROTEIN 1"/>
    <property type="match status" value="1"/>
</dbReference>
<dbReference type="PANTHER" id="PTHR31902:SF7">
    <property type="entry name" value="ALTERED INHERITANCE OF MITOCHONDRIA PROTEIN 32"/>
    <property type="match status" value="1"/>
</dbReference>
<dbReference type="SUPFAM" id="SSF52833">
    <property type="entry name" value="Thioredoxin-like"/>
    <property type="match status" value="1"/>
</dbReference>
<reference evidence="3" key="1">
    <citation type="journal article" date="2020" name="Stud. Mycol.">
        <title>101 Dothideomycetes genomes: a test case for predicting lifestyles and emergence of pathogens.</title>
        <authorList>
            <person name="Haridas S."/>
            <person name="Albert R."/>
            <person name="Binder M."/>
            <person name="Bloem J."/>
            <person name="Labutti K."/>
            <person name="Salamov A."/>
            <person name="Andreopoulos B."/>
            <person name="Baker S."/>
            <person name="Barry K."/>
            <person name="Bills G."/>
            <person name="Bluhm B."/>
            <person name="Cannon C."/>
            <person name="Castanera R."/>
            <person name="Culley D."/>
            <person name="Daum C."/>
            <person name="Ezra D."/>
            <person name="Gonzalez J."/>
            <person name="Henrissat B."/>
            <person name="Kuo A."/>
            <person name="Liang C."/>
            <person name="Lipzen A."/>
            <person name="Lutzoni F."/>
            <person name="Magnuson J."/>
            <person name="Mondo S."/>
            <person name="Nolan M."/>
            <person name="Ohm R."/>
            <person name="Pangilinan J."/>
            <person name="Park H.-J."/>
            <person name="Ramirez L."/>
            <person name="Alfaro M."/>
            <person name="Sun H."/>
            <person name="Tritt A."/>
            <person name="Yoshinaga Y."/>
            <person name="Zwiers L.-H."/>
            <person name="Turgeon B."/>
            <person name="Goodwin S."/>
            <person name="Spatafora J."/>
            <person name="Crous P."/>
            <person name="Grigoriev I."/>
        </authorList>
    </citation>
    <scope>NUCLEOTIDE SEQUENCE</scope>
    <source>
        <strain evidence="3">ATCC 16933</strain>
    </source>
</reference>
<dbReference type="Proteomes" id="UP000799766">
    <property type="component" value="Unassembled WGS sequence"/>
</dbReference>
<evidence type="ECO:0000256" key="2">
    <source>
        <dbReference type="ARBA" id="ARBA00040895"/>
    </source>
</evidence>
<comment type="similarity">
    <text evidence="1">Belongs to the AIM32 family.</text>
</comment>
<protein>
    <recommendedName>
        <fullName evidence="2">Altered inheritance of mitochondria protein 32</fullName>
    </recommendedName>
</protein>
<dbReference type="OrthoDB" id="10253744at2759"/>
<dbReference type="AlphaFoldDB" id="A0A6A6PEG5"/>
<organism evidence="3 4">
    <name type="scientific">Lineolata rhizophorae</name>
    <dbReference type="NCBI Taxonomy" id="578093"/>
    <lineage>
        <taxon>Eukaryota</taxon>
        <taxon>Fungi</taxon>
        <taxon>Dikarya</taxon>
        <taxon>Ascomycota</taxon>
        <taxon>Pezizomycotina</taxon>
        <taxon>Dothideomycetes</taxon>
        <taxon>Dothideomycetes incertae sedis</taxon>
        <taxon>Lineolatales</taxon>
        <taxon>Lineolataceae</taxon>
        <taxon>Lineolata</taxon>
    </lineage>
</organism>
<evidence type="ECO:0000256" key="1">
    <source>
        <dbReference type="ARBA" id="ARBA00038208"/>
    </source>
</evidence>
<gene>
    <name evidence="3" type="ORF">BDY21DRAFT_296134</name>
</gene>
<dbReference type="EMBL" id="MU001670">
    <property type="protein sequence ID" value="KAF2462378.1"/>
    <property type="molecule type" value="Genomic_DNA"/>
</dbReference>
<sequence>MSRLASLWRSPVRRVTFLRAFSRSLSDGVCFGSCPAPCSEYQSIPEGLDIDYKSPLAGTMAAYDRHVVIATGKKDWTSRIEDEENLAFVRALKRLISRGGKFHNPYHQIIVSASSFIPETSQEVNSSISAFVFPNFKYIPAISTDLVSAEEFAKDYLLPGSPINSGSSSDRYSLEMDVGRHVPSPNGAVLVDEVVILICSHGGRDMRCGILGPILAEAFQRNLVKSQFDLQSAKQQPSLAASHSRAKARVGMISHIGGHKFAGNVIIYVPRTWKWNPLAGWSIWYGRVCPEHVEGLIHSFRSGIIVKEHFRGALDGSGRIVKDVP</sequence>
<dbReference type="CDD" id="cd03062">
    <property type="entry name" value="TRX_Fd_Sucrase"/>
    <property type="match status" value="1"/>
</dbReference>
<evidence type="ECO:0000313" key="3">
    <source>
        <dbReference type="EMBL" id="KAF2462378.1"/>
    </source>
</evidence>
<evidence type="ECO:0000313" key="4">
    <source>
        <dbReference type="Proteomes" id="UP000799766"/>
    </source>
</evidence>
<name>A0A6A6PEG5_9PEZI</name>
<proteinExistence type="inferred from homology"/>